<proteinExistence type="predicted"/>
<feature type="signal peptide" evidence="1">
    <location>
        <begin position="1"/>
        <end position="17"/>
    </location>
</feature>
<dbReference type="RefSeq" id="WP_136822714.1">
    <property type="nucleotide sequence ID" value="NZ_BMJX01000008.1"/>
</dbReference>
<dbReference type="EMBL" id="SUKA01000008">
    <property type="protein sequence ID" value="TJY62517.1"/>
    <property type="molecule type" value="Genomic_DNA"/>
</dbReference>
<dbReference type="OrthoDB" id="8605367at2"/>
<dbReference type="PROSITE" id="PS51257">
    <property type="entry name" value="PROKAR_LIPOPROTEIN"/>
    <property type="match status" value="1"/>
</dbReference>
<sequence length="301" mass="34746">MKFNTTIIIATALLAFASCQNDNKNKSSANSEYLDTPSTTEEYTLTKVDQYEDYLLALDTTDINSMTKATNKFTEIFSKDDSVQNDEAILKFLAYQEKVELNGNEKIIDEREDYSSLVDVEYNNKKIPNELSAFHKQINQNGFRIEQSEGMYYIKSSPAYIEQNFYRYASPTMEIYLRQLAKENIEGFAADGAIIIPFETFVQRTVWWEDFSQSVTNPAIRSKALEKYKSYLLFLTVGMNNTPAINYENKAEEYFVNAYTYLEEVHPTSDTFTTLRPYINLIKGNKIAEARKMALQMIKSE</sequence>
<name>A0A4U0GU75_9SPHI</name>
<evidence type="ECO:0008006" key="4">
    <source>
        <dbReference type="Google" id="ProtNLM"/>
    </source>
</evidence>
<dbReference type="AlphaFoldDB" id="A0A4U0GU75"/>
<feature type="chain" id="PRO_5020334886" description="DUF4856 domain-containing protein" evidence="1">
    <location>
        <begin position="18"/>
        <end position="301"/>
    </location>
</feature>
<gene>
    <name evidence="2" type="ORF">FAZ19_20935</name>
</gene>
<organism evidence="2 3">
    <name type="scientific">Sphingobacterium alkalisoli</name>
    <dbReference type="NCBI Taxonomy" id="1874115"/>
    <lineage>
        <taxon>Bacteria</taxon>
        <taxon>Pseudomonadati</taxon>
        <taxon>Bacteroidota</taxon>
        <taxon>Sphingobacteriia</taxon>
        <taxon>Sphingobacteriales</taxon>
        <taxon>Sphingobacteriaceae</taxon>
        <taxon>Sphingobacterium</taxon>
    </lineage>
</organism>
<evidence type="ECO:0000313" key="2">
    <source>
        <dbReference type="EMBL" id="TJY62517.1"/>
    </source>
</evidence>
<dbReference type="Proteomes" id="UP000309872">
    <property type="component" value="Unassembled WGS sequence"/>
</dbReference>
<comment type="caution">
    <text evidence="2">The sequence shown here is derived from an EMBL/GenBank/DDBJ whole genome shotgun (WGS) entry which is preliminary data.</text>
</comment>
<evidence type="ECO:0000256" key="1">
    <source>
        <dbReference type="SAM" id="SignalP"/>
    </source>
</evidence>
<keyword evidence="3" id="KW-1185">Reference proteome</keyword>
<protein>
    <recommendedName>
        <fullName evidence="4">DUF4856 domain-containing protein</fullName>
    </recommendedName>
</protein>
<reference evidence="2 3" key="1">
    <citation type="submission" date="2019-04" db="EMBL/GenBank/DDBJ databases">
        <title>Sphingobacterium olei sp. nov., isolated from oil-contaminated soil.</title>
        <authorList>
            <person name="Liu B."/>
        </authorList>
    </citation>
    <scope>NUCLEOTIDE SEQUENCE [LARGE SCALE GENOMIC DNA]</scope>
    <source>
        <strain evidence="2 3">Y3L14</strain>
    </source>
</reference>
<accession>A0A4U0GU75</accession>
<evidence type="ECO:0000313" key="3">
    <source>
        <dbReference type="Proteomes" id="UP000309872"/>
    </source>
</evidence>
<keyword evidence="1" id="KW-0732">Signal</keyword>